<sequence>MNKMLKMPAVESAFASNLVDQEAGSVISNAPKKEMANTTSRAKNKRLKTALVDMLFNALAPNITVISTPRVTYIRTIDKPYKIASRLPLAFFSDLLRKKLTVMGMIGQTQGVNSARKPPANPARKISQREMSPELPS</sequence>
<feature type="region of interest" description="Disordered" evidence="1">
    <location>
        <begin position="111"/>
        <end position="137"/>
    </location>
</feature>
<gene>
    <name evidence="2" type="ORF">SDC9_166910</name>
</gene>
<name>A0A645G153_9ZZZZ</name>
<reference evidence="2" key="1">
    <citation type="submission" date="2019-08" db="EMBL/GenBank/DDBJ databases">
        <authorList>
            <person name="Kucharzyk K."/>
            <person name="Murdoch R.W."/>
            <person name="Higgins S."/>
            <person name="Loffler F."/>
        </authorList>
    </citation>
    <scope>NUCLEOTIDE SEQUENCE</scope>
</reference>
<dbReference type="EMBL" id="VSSQ01067114">
    <property type="protein sequence ID" value="MPN19539.1"/>
    <property type="molecule type" value="Genomic_DNA"/>
</dbReference>
<dbReference type="AlphaFoldDB" id="A0A645G153"/>
<protein>
    <submittedName>
        <fullName evidence="2">Uncharacterized protein</fullName>
    </submittedName>
</protein>
<proteinExistence type="predicted"/>
<feature type="compositionally biased region" description="Basic and acidic residues" evidence="1">
    <location>
        <begin position="127"/>
        <end position="137"/>
    </location>
</feature>
<organism evidence="2">
    <name type="scientific">bioreactor metagenome</name>
    <dbReference type="NCBI Taxonomy" id="1076179"/>
    <lineage>
        <taxon>unclassified sequences</taxon>
        <taxon>metagenomes</taxon>
        <taxon>ecological metagenomes</taxon>
    </lineage>
</organism>
<evidence type="ECO:0000256" key="1">
    <source>
        <dbReference type="SAM" id="MobiDB-lite"/>
    </source>
</evidence>
<evidence type="ECO:0000313" key="2">
    <source>
        <dbReference type="EMBL" id="MPN19539.1"/>
    </source>
</evidence>
<accession>A0A645G153</accession>
<comment type="caution">
    <text evidence="2">The sequence shown here is derived from an EMBL/GenBank/DDBJ whole genome shotgun (WGS) entry which is preliminary data.</text>
</comment>